<keyword evidence="1" id="KW-0210">Decarboxylase</keyword>
<reference evidence="4 5" key="1">
    <citation type="submission" date="2024-01" db="EMBL/GenBank/DDBJ databases">
        <title>A draft genome for the cacao thread blight pathogen Marasmiellus scandens.</title>
        <authorList>
            <person name="Baruah I.K."/>
            <person name="Leung J."/>
            <person name="Bukari Y."/>
            <person name="Amoako-Attah I."/>
            <person name="Meinhardt L.W."/>
            <person name="Bailey B.A."/>
            <person name="Cohen S.P."/>
        </authorList>
    </citation>
    <scope>NUCLEOTIDE SEQUENCE [LARGE SCALE GENOMIC DNA]</scope>
    <source>
        <strain evidence="4 5">GH-19</strain>
    </source>
</reference>
<sequence>MDNSHHNKQTRVKHPMVKHRVGGWLPKDHRIIERWMDKLLDKVDKDKRTLKQLHPVIVEFKELIDNDPALRMGFTQMFDQVPTKPPYNNDPTLKPQIRDYDTMLKAFDCIITHSLEYEDNDLVGFPINAILDWPMGTVAGLHTFTVDKLNVQFKKMLAVWFEYLSSEDSRYVLTTADNGWFGPKASEAMPDFIDTFECDPSVPYYGFKSWDDFFTRSFRKDVRPIYCPNNNSIINSACESAVYRISYDVKITDKFWLKGEPYSLHDMLYHDEYTPRFVGGTVYQAFLSALKYHRWASPVNGTIERVVQIPGTYYAESPAMGFENPEGPDPAAPNLSQGYITSLAARALIWIKADNSDIGLMGFLAVGMCEVSTCEVTVNPGDKVKKGDELGMFHFGGSTHCLIFRPETKITFDPQVIPTPDNDADVLLNAPIAWVGDGVPYWDGK</sequence>
<dbReference type="EMBL" id="JBANRG010000103">
    <property type="protein sequence ID" value="KAK7435693.1"/>
    <property type="molecule type" value="Genomic_DNA"/>
</dbReference>
<feature type="domain" description="L-tryptophan decarboxylase PsiD-like" evidence="3">
    <location>
        <begin position="54"/>
        <end position="189"/>
    </location>
</feature>
<evidence type="ECO:0000259" key="3">
    <source>
        <dbReference type="Pfam" id="PF12588"/>
    </source>
</evidence>
<dbReference type="Pfam" id="PF02666">
    <property type="entry name" value="PS_Dcarbxylase"/>
    <property type="match status" value="1"/>
</dbReference>
<name>A0ABR1ILE9_9AGAR</name>
<keyword evidence="5" id="KW-1185">Reference proteome</keyword>
<keyword evidence="2" id="KW-0456">Lyase</keyword>
<dbReference type="InterPro" id="IPR022237">
    <property type="entry name" value="PsiD-like"/>
</dbReference>
<dbReference type="Proteomes" id="UP001498398">
    <property type="component" value="Unassembled WGS sequence"/>
</dbReference>
<evidence type="ECO:0000313" key="4">
    <source>
        <dbReference type="EMBL" id="KAK7435693.1"/>
    </source>
</evidence>
<accession>A0ABR1ILE9</accession>
<dbReference type="PANTHER" id="PTHR10067:SF9">
    <property type="entry name" value="PHOSPHATIDYLSERINE DECARBOXYLASE FAMILY PROTEIN (AFU_ORTHOLOGUE AFUA_7G01730)"/>
    <property type="match status" value="1"/>
</dbReference>
<dbReference type="Pfam" id="PF12588">
    <property type="entry name" value="PSDC"/>
    <property type="match status" value="1"/>
</dbReference>
<gene>
    <name evidence="4" type="ORF">VKT23_019526</name>
</gene>
<organism evidence="4 5">
    <name type="scientific">Marasmiellus scandens</name>
    <dbReference type="NCBI Taxonomy" id="2682957"/>
    <lineage>
        <taxon>Eukaryota</taxon>
        <taxon>Fungi</taxon>
        <taxon>Dikarya</taxon>
        <taxon>Basidiomycota</taxon>
        <taxon>Agaricomycotina</taxon>
        <taxon>Agaricomycetes</taxon>
        <taxon>Agaricomycetidae</taxon>
        <taxon>Agaricales</taxon>
        <taxon>Marasmiineae</taxon>
        <taxon>Omphalotaceae</taxon>
        <taxon>Marasmiellus</taxon>
    </lineage>
</organism>
<evidence type="ECO:0000256" key="1">
    <source>
        <dbReference type="ARBA" id="ARBA00022793"/>
    </source>
</evidence>
<protein>
    <recommendedName>
        <fullName evidence="3">L-tryptophan decarboxylase PsiD-like domain-containing protein</fullName>
    </recommendedName>
</protein>
<dbReference type="PANTHER" id="PTHR10067">
    <property type="entry name" value="PHOSPHATIDYLSERINE DECARBOXYLASE"/>
    <property type="match status" value="1"/>
</dbReference>
<evidence type="ECO:0000313" key="5">
    <source>
        <dbReference type="Proteomes" id="UP001498398"/>
    </source>
</evidence>
<proteinExistence type="predicted"/>
<dbReference type="InterPro" id="IPR003817">
    <property type="entry name" value="PS_Dcarbxylase"/>
</dbReference>
<evidence type="ECO:0000256" key="2">
    <source>
        <dbReference type="ARBA" id="ARBA00023239"/>
    </source>
</evidence>
<comment type="caution">
    <text evidence="4">The sequence shown here is derived from an EMBL/GenBank/DDBJ whole genome shotgun (WGS) entry which is preliminary data.</text>
</comment>